<feature type="transmembrane region" description="Helical" evidence="9">
    <location>
        <begin position="292"/>
        <end position="310"/>
    </location>
</feature>
<dbReference type="PANTHER" id="PTHR43744:SF8">
    <property type="entry name" value="SN-GLYCEROL-3-PHOSPHATE TRANSPORT SYSTEM PERMEASE PROTEIN UGPE"/>
    <property type="match status" value="1"/>
</dbReference>
<proteinExistence type="inferred from homology"/>
<feature type="transmembrane region" description="Helical" evidence="9">
    <location>
        <begin position="228"/>
        <end position="250"/>
    </location>
</feature>
<reference evidence="12 13" key="1">
    <citation type="submission" date="2018-03" db="EMBL/GenBank/DDBJ databases">
        <title>Whole genome sequencing of Histamine producing bacteria.</title>
        <authorList>
            <person name="Butler K."/>
        </authorList>
    </citation>
    <scope>NUCLEOTIDE SEQUENCE [LARGE SCALE GENOMIC DNA]</scope>
    <source>
        <strain evidence="12 13">DSM 19138</strain>
    </source>
</reference>
<dbReference type="OrthoDB" id="369039at2"/>
<evidence type="ECO:0000256" key="9">
    <source>
        <dbReference type="RuleBase" id="RU363032"/>
    </source>
</evidence>
<evidence type="ECO:0000256" key="10">
    <source>
        <dbReference type="RuleBase" id="RU363056"/>
    </source>
</evidence>
<evidence type="ECO:0000256" key="3">
    <source>
        <dbReference type="ARBA" id="ARBA00020515"/>
    </source>
</evidence>
<keyword evidence="4 9" id="KW-0813">Transport</keyword>
<dbReference type="RefSeq" id="WP_107297311.1">
    <property type="nucleotide sequence ID" value="NZ_PYMB01000001.1"/>
</dbReference>
<comment type="subunit">
    <text evidence="2 10">The complex is composed of two ATP-binding proteins (UgpC), two transmembrane proteins (UgpA and UgpE) and a solute-binding protein (UgpB).</text>
</comment>
<accession>A0A2T3NMI0</accession>
<evidence type="ECO:0000256" key="7">
    <source>
        <dbReference type="ARBA" id="ARBA00022989"/>
    </source>
</evidence>
<feature type="domain" description="ABC transmembrane type-1" evidence="11">
    <location>
        <begin position="118"/>
        <end position="310"/>
    </location>
</feature>
<dbReference type="AlphaFoldDB" id="A0A2T3NMI0"/>
<comment type="function">
    <text evidence="10">Part of the ABC transporter complex UgpBAEC involved in sn-glycerol-3-phosphate (G3P) import. Probably responsible for the translocation of the substrate across the membrane.</text>
</comment>
<evidence type="ECO:0000256" key="2">
    <source>
        <dbReference type="ARBA" id="ARBA00011557"/>
    </source>
</evidence>
<feature type="transmembrane region" description="Helical" evidence="9">
    <location>
        <begin position="153"/>
        <end position="175"/>
    </location>
</feature>
<dbReference type="PROSITE" id="PS50928">
    <property type="entry name" value="ABC_TM1"/>
    <property type="match status" value="1"/>
</dbReference>
<keyword evidence="6 9" id="KW-0812">Transmembrane</keyword>
<dbReference type="InterPro" id="IPR000515">
    <property type="entry name" value="MetI-like"/>
</dbReference>
<dbReference type="EMBL" id="PYMB01000001">
    <property type="protein sequence ID" value="PSW16692.1"/>
    <property type="molecule type" value="Genomic_DNA"/>
</dbReference>
<evidence type="ECO:0000256" key="8">
    <source>
        <dbReference type="ARBA" id="ARBA00023136"/>
    </source>
</evidence>
<feature type="transmembrane region" description="Helical" evidence="9">
    <location>
        <begin position="61"/>
        <end position="79"/>
    </location>
</feature>
<dbReference type="CDD" id="cd06261">
    <property type="entry name" value="TM_PBP2"/>
    <property type="match status" value="1"/>
</dbReference>
<feature type="transmembrane region" description="Helical" evidence="9">
    <location>
        <begin position="117"/>
        <end position="141"/>
    </location>
</feature>
<gene>
    <name evidence="10" type="primary">ugpE</name>
    <name evidence="12" type="ORF">C9J01_06775</name>
</gene>
<keyword evidence="5 10" id="KW-1003">Cell membrane</keyword>
<evidence type="ECO:0000313" key="13">
    <source>
        <dbReference type="Proteomes" id="UP000241346"/>
    </source>
</evidence>
<dbReference type="Gene3D" id="1.10.3720.10">
    <property type="entry name" value="MetI-like"/>
    <property type="match status" value="1"/>
</dbReference>
<organism evidence="12 13">
    <name type="scientific">Photobacterium rosenbergii</name>
    <dbReference type="NCBI Taxonomy" id="294936"/>
    <lineage>
        <taxon>Bacteria</taxon>
        <taxon>Pseudomonadati</taxon>
        <taxon>Pseudomonadota</taxon>
        <taxon>Gammaproteobacteria</taxon>
        <taxon>Vibrionales</taxon>
        <taxon>Vibrionaceae</taxon>
        <taxon>Photobacterium</taxon>
    </lineage>
</organism>
<comment type="similarity">
    <text evidence="9">Belongs to the binding-protein-dependent transport system permease family.</text>
</comment>
<evidence type="ECO:0000259" key="11">
    <source>
        <dbReference type="PROSITE" id="PS50928"/>
    </source>
</evidence>
<keyword evidence="10" id="KW-0997">Cell inner membrane</keyword>
<dbReference type="PANTHER" id="PTHR43744">
    <property type="entry name" value="ABC TRANSPORTER PERMEASE PROTEIN MG189-RELATED-RELATED"/>
    <property type="match status" value="1"/>
</dbReference>
<keyword evidence="8 9" id="KW-0472">Membrane</keyword>
<name>A0A2T3NMI0_9GAMM</name>
<dbReference type="SUPFAM" id="SSF161098">
    <property type="entry name" value="MetI-like"/>
    <property type="match status" value="1"/>
</dbReference>
<dbReference type="Proteomes" id="UP000241346">
    <property type="component" value="Unassembled WGS sequence"/>
</dbReference>
<sequence>MTMQSVDFPTGNQPAAKAIKLAKSVQGGMTETATTAGDKSPSLGKLSVTANLAKATIAKHVFLAFSGLIMVFPFIWMLSGSMKSNDEIFSNPLNIIPEQFRWETFVDTFQLAPFGQYIFNSFSVAFFTTLFVIVNSAMFAYAITQLKFRSRTLLYFVVMGSYMLPGAVTYIPSYITLANMGLLDSHAGLILSSAASVFGVFYLRQVFQKIHPSLIEAARIDGAGELKILWAIVLPQCKAALATLFLITFITNYNSYMWPSLVITTQELHLIATGIRQFFIAEGNYGLNWSQIMAASTIAVVPLLVLFMICQKTILSGIADNGVKE</sequence>
<dbReference type="InterPro" id="IPR035906">
    <property type="entry name" value="MetI-like_sf"/>
</dbReference>
<keyword evidence="7 9" id="KW-1133">Transmembrane helix</keyword>
<dbReference type="GO" id="GO:0005886">
    <property type="term" value="C:plasma membrane"/>
    <property type="evidence" value="ECO:0007669"/>
    <property type="project" value="UniProtKB-SubCell"/>
</dbReference>
<evidence type="ECO:0000313" key="12">
    <source>
        <dbReference type="EMBL" id="PSW16692.1"/>
    </source>
</evidence>
<feature type="transmembrane region" description="Helical" evidence="9">
    <location>
        <begin position="187"/>
        <end position="207"/>
    </location>
</feature>
<dbReference type="Pfam" id="PF00528">
    <property type="entry name" value="BPD_transp_1"/>
    <property type="match status" value="1"/>
</dbReference>
<comment type="caution">
    <text evidence="12">The sequence shown here is derived from an EMBL/GenBank/DDBJ whole genome shotgun (WGS) entry which is preliminary data.</text>
</comment>
<dbReference type="GO" id="GO:0055085">
    <property type="term" value="P:transmembrane transport"/>
    <property type="evidence" value="ECO:0007669"/>
    <property type="project" value="InterPro"/>
</dbReference>
<evidence type="ECO:0000256" key="1">
    <source>
        <dbReference type="ARBA" id="ARBA00004651"/>
    </source>
</evidence>
<protein>
    <recommendedName>
        <fullName evidence="3 10">sn-glycerol-3-phosphate transport system permease protein UgpE</fullName>
    </recommendedName>
</protein>
<evidence type="ECO:0000256" key="4">
    <source>
        <dbReference type="ARBA" id="ARBA00022448"/>
    </source>
</evidence>
<evidence type="ECO:0000256" key="5">
    <source>
        <dbReference type="ARBA" id="ARBA00022475"/>
    </source>
</evidence>
<comment type="subcellular location">
    <subcellularLocation>
        <location evidence="10">Cell inner membrane</location>
        <topology evidence="10">Multi-pass membrane protein</topology>
    </subcellularLocation>
    <subcellularLocation>
        <location evidence="1 9">Cell membrane</location>
        <topology evidence="1 9">Multi-pass membrane protein</topology>
    </subcellularLocation>
</comment>
<evidence type="ECO:0000256" key="6">
    <source>
        <dbReference type="ARBA" id="ARBA00022692"/>
    </source>
</evidence>